<proteinExistence type="predicted"/>
<dbReference type="KEGG" id="amaq:GO499_13230"/>
<dbReference type="AlphaFoldDB" id="A0A6P1T250"/>
<name>A0A6P1T250_9RHOB</name>
<dbReference type="Proteomes" id="UP000464495">
    <property type="component" value="Chromosome"/>
</dbReference>
<keyword evidence="1" id="KW-0175">Coiled coil</keyword>
<keyword evidence="3" id="KW-1185">Reference proteome</keyword>
<reference evidence="2 3" key="1">
    <citation type="submission" date="2019-12" db="EMBL/GenBank/DDBJ databases">
        <title>Complete genome sequence of Algicella marina strain 9Alg 56(T) isolated from the red alga Tichocarpus crinitus.</title>
        <authorList>
            <person name="Kim S.-G."/>
            <person name="Nedashkovskaya O.I."/>
        </authorList>
    </citation>
    <scope>NUCLEOTIDE SEQUENCE [LARGE SCALE GENOMIC DNA]</scope>
    <source>
        <strain evidence="2 3">9Alg 56</strain>
    </source>
</reference>
<organism evidence="2 3">
    <name type="scientific">Algicella marina</name>
    <dbReference type="NCBI Taxonomy" id="2683284"/>
    <lineage>
        <taxon>Bacteria</taxon>
        <taxon>Pseudomonadati</taxon>
        <taxon>Pseudomonadota</taxon>
        <taxon>Alphaproteobacteria</taxon>
        <taxon>Rhodobacterales</taxon>
        <taxon>Paracoccaceae</taxon>
        <taxon>Algicella</taxon>
    </lineage>
</organism>
<evidence type="ECO:0000256" key="1">
    <source>
        <dbReference type="SAM" id="Coils"/>
    </source>
</evidence>
<evidence type="ECO:0000313" key="2">
    <source>
        <dbReference type="EMBL" id="QHQ36067.1"/>
    </source>
</evidence>
<feature type="coiled-coil region" evidence="1">
    <location>
        <begin position="5"/>
        <end position="32"/>
    </location>
</feature>
<dbReference type="RefSeq" id="WP_161862622.1">
    <property type="nucleotide sequence ID" value="NZ_CP046620.1"/>
</dbReference>
<evidence type="ECO:0000313" key="3">
    <source>
        <dbReference type="Proteomes" id="UP000464495"/>
    </source>
</evidence>
<protein>
    <submittedName>
        <fullName evidence="2">Uncharacterized protein</fullName>
    </submittedName>
</protein>
<accession>A0A6P1T250</accession>
<dbReference type="EMBL" id="CP046620">
    <property type="protein sequence ID" value="QHQ36067.1"/>
    <property type="molecule type" value="Genomic_DNA"/>
</dbReference>
<gene>
    <name evidence="2" type="ORF">GO499_13230</name>
</gene>
<sequence length="85" mass="9803">MAETMQSLHEHREALNREFADLRKEIEAEQAEENLSIGNVLTRISHAVEHWNDEAEKPESDDEALAVHAERLRGEIREARASRKT</sequence>